<dbReference type="Pfam" id="PF12697">
    <property type="entry name" value="Abhydrolase_6"/>
    <property type="match status" value="1"/>
</dbReference>
<name>A0A2K9DRT9_9MICO</name>
<evidence type="ECO:0000313" key="2">
    <source>
        <dbReference type="EMBL" id="AUG28564.1"/>
    </source>
</evidence>
<dbReference type="InterPro" id="IPR029058">
    <property type="entry name" value="AB_hydrolase_fold"/>
</dbReference>
<evidence type="ECO:0000313" key="3">
    <source>
        <dbReference type="Proteomes" id="UP000233276"/>
    </source>
</evidence>
<sequence length="260" mass="26850">MRHITSADGTAIALHETGTGPAVVIVNGALSTARDAAPLAEALARAGFRAVTYDRRARGDSGDTRPSAPQREAEDLAAVVAAAGGAAAVLGHSSGAVLALYTASLPSGGGIRRLFLSEPPFHFGVHEPAVDLADRIQALVDAGDEEEAVVLFQREAVGLPEAMIAQFRATPMFAQIVPLAQSTVYDAALTRELSTPDEGMLSVAVPVTILCGQQTFPMLSAAAQRLSAAMPAAELLIVPESVGHRLDPAAATTIVAERWA</sequence>
<protein>
    <submittedName>
        <fullName evidence="2">Alpha/beta hydrolase</fullName>
    </submittedName>
</protein>
<gene>
    <name evidence="2" type="ORF">CXR34_03205</name>
</gene>
<dbReference type="PANTHER" id="PTHR43433:SF10">
    <property type="entry name" value="AB HYDROLASE-1 DOMAIN-CONTAINING PROTEIN"/>
    <property type="match status" value="1"/>
</dbReference>
<dbReference type="RefSeq" id="WP_101305536.1">
    <property type="nucleotide sequence ID" value="NZ_CP025299.1"/>
</dbReference>
<dbReference type="AlphaFoldDB" id="A0A2K9DRT9"/>
<dbReference type="PANTHER" id="PTHR43433">
    <property type="entry name" value="HYDROLASE, ALPHA/BETA FOLD FAMILY PROTEIN"/>
    <property type="match status" value="1"/>
</dbReference>
<dbReference type="GO" id="GO:0016787">
    <property type="term" value="F:hydrolase activity"/>
    <property type="evidence" value="ECO:0007669"/>
    <property type="project" value="UniProtKB-KW"/>
</dbReference>
<dbReference type="InterPro" id="IPR000073">
    <property type="entry name" value="AB_hydrolase_1"/>
</dbReference>
<feature type="domain" description="AB hydrolase-1" evidence="1">
    <location>
        <begin position="23"/>
        <end position="245"/>
    </location>
</feature>
<evidence type="ECO:0000259" key="1">
    <source>
        <dbReference type="Pfam" id="PF12697"/>
    </source>
</evidence>
<proteinExistence type="predicted"/>
<dbReference type="Proteomes" id="UP000233276">
    <property type="component" value="Chromosome"/>
</dbReference>
<reference evidence="2 3" key="1">
    <citation type="submission" date="2017-12" db="EMBL/GenBank/DDBJ databases">
        <title>Isolation and characterization of estrogens degradatiion strain Microbacterium hominis SJTG1.</title>
        <authorList>
            <person name="Xiong W."/>
            <person name="Yin C."/>
            <person name="Zheng D."/>
            <person name="Liang R."/>
        </authorList>
    </citation>
    <scope>NUCLEOTIDE SEQUENCE [LARGE SCALE GENOMIC DNA]</scope>
    <source>
        <strain evidence="2 3">SJTG1</strain>
    </source>
</reference>
<organism evidence="2 3">
    <name type="scientific">Microbacterium hominis</name>
    <dbReference type="NCBI Taxonomy" id="162426"/>
    <lineage>
        <taxon>Bacteria</taxon>
        <taxon>Bacillati</taxon>
        <taxon>Actinomycetota</taxon>
        <taxon>Actinomycetes</taxon>
        <taxon>Micrococcales</taxon>
        <taxon>Microbacteriaceae</taxon>
        <taxon>Microbacterium</taxon>
    </lineage>
</organism>
<accession>A0A2K9DRT9</accession>
<dbReference type="InterPro" id="IPR050471">
    <property type="entry name" value="AB_hydrolase"/>
</dbReference>
<dbReference type="SUPFAM" id="SSF53474">
    <property type="entry name" value="alpha/beta-Hydrolases"/>
    <property type="match status" value="1"/>
</dbReference>
<dbReference type="KEGG" id="mhos:CXR34_03205"/>
<dbReference type="Gene3D" id="3.40.50.1820">
    <property type="entry name" value="alpha/beta hydrolase"/>
    <property type="match status" value="1"/>
</dbReference>
<dbReference type="EMBL" id="CP025299">
    <property type="protein sequence ID" value="AUG28564.1"/>
    <property type="molecule type" value="Genomic_DNA"/>
</dbReference>
<keyword evidence="2" id="KW-0378">Hydrolase</keyword>